<feature type="domain" description="Isochorismatase-like" evidence="1">
    <location>
        <begin position="22"/>
        <end position="169"/>
    </location>
</feature>
<dbReference type="Proteomes" id="UP000237819">
    <property type="component" value="Unassembled WGS sequence"/>
</dbReference>
<comment type="caution">
    <text evidence="2">The sequence shown here is derived from an EMBL/GenBank/DDBJ whole genome shotgun (WGS) entry which is preliminary data.</text>
</comment>
<dbReference type="PANTHER" id="PTHR14119:SF3">
    <property type="entry name" value="ISOCHORISMATASE DOMAIN-CONTAINING PROTEIN 2"/>
    <property type="match status" value="1"/>
</dbReference>
<evidence type="ECO:0000313" key="2">
    <source>
        <dbReference type="EMBL" id="PQO44292.1"/>
    </source>
</evidence>
<protein>
    <submittedName>
        <fullName evidence="2">Hydrolase</fullName>
    </submittedName>
</protein>
<dbReference type="Gene3D" id="3.40.50.850">
    <property type="entry name" value="Isochorismatase-like"/>
    <property type="match status" value="1"/>
</dbReference>
<proteinExistence type="predicted"/>
<gene>
    <name evidence="2" type="ORF">C5Y93_20235</name>
</gene>
<dbReference type="CDD" id="cd01012">
    <property type="entry name" value="YcaC_related"/>
    <property type="match status" value="1"/>
</dbReference>
<name>A0A2S8GIL6_9BACT</name>
<evidence type="ECO:0000259" key="1">
    <source>
        <dbReference type="Pfam" id="PF00857"/>
    </source>
</evidence>
<reference evidence="2 3" key="1">
    <citation type="submission" date="2018-02" db="EMBL/GenBank/DDBJ databases">
        <title>Comparative genomes isolates from brazilian mangrove.</title>
        <authorList>
            <person name="Araujo J.E."/>
            <person name="Taketani R.G."/>
            <person name="Silva M.C.P."/>
            <person name="Loureco M.V."/>
            <person name="Andreote F.D."/>
        </authorList>
    </citation>
    <scope>NUCLEOTIDE SEQUENCE [LARGE SCALE GENOMIC DNA]</scope>
    <source>
        <strain evidence="2 3">Nap-Phe MGV</strain>
    </source>
</reference>
<dbReference type="PANTHER" id="PTHR14119">
    <property type="entry name" value="HYDROLASE"/>
    <property type="match status" value="1"/>
</dbReference>
<dbReference type="Pfam" id="PF00857">
    <property type="entry name" value="Isochorismatase"/>
    <property type="match status" value="1"/>
</dbReference>
<dbReference type="EMBL" id="PUHZ01000020">
    <property type="protein sequence ID" value="PQO44292.1"/>
    <property type="molecule type" value="Genomic_DNA"/>
</dbReference>
<organism evidence="2 3">
    <name type="scientific">Blastopirellula marina</name>
    <dbReference type="NCBI Taxonomy" id="124"/>
    <lineage>
        <taxon>Bacteria</taxon>
        <taxon>Pseudomonadati</taxon>
        <taxon>Planctomycetota</taxon>
        <taxon>Planctomycetia</taxon>
        <taxon>Pirellulales</taxon>
        <taxon>Pirellulaceae</taxon>
        <taxon>Blastopirellula</taxon>
    </lineage>
</organism>
<dbReference type="InterPro" id="IPR000868">
    <property type="entry name" value="Isochorismatase-like_dom"/>
</dbReference>
<keyword evidence="2" id="KW-0378">Hydrolase</keyword>
<dbReference type="AlphaFoldDB" id="A0A2S8GIL6"/>
<dbReference type="SUPFAM" id="SSF52499">
    <property type="entry name" value="Isochorismatase-like hydrolases"/>
    <property type="match status" value="1"/>
</dbReference>
<dbReference type="OrthoDB" id="9789777at2"/>
<dbReference type="InterPro" id="IPR036380">
    <property type="entry name" value="Isochorismatase-like_sf"/>
</dbReference>
<accession>A0A2S8GIL6</accession>
<evidence type="ECO:0000313" key="3">
    <source>
        <dbReference type="Proteomes" id="UP000237819"/>
    </source>
</evidence>
<dbReference type="GO" id="GO:0016787">
    <property type="term" value="F:hydrolase activity"/>
    <property type="evidence" value="ECO:0007669"/>
    <property type="project" value="UniProtKB-KW"/>
</dbReference>
<dbReference type="InterPro" id="IPR050993">
    <property type="entry name" value="Isochorismatase_domain"/>
</dbReference>
<sequence>MNASPDSSGYFRSPLLMSKSDTALLMIDLQERLAPVIDQSELIVENVERLFLTAQMFDMPILGTEQYPKGLGPTVEPLKSMLPPLPEKLTFSACGVEGLLKDLAKRAIHKLLLVGVEAHVCVQQTALDLIAAGFDVYIAVDAVGSRFPLEKDIALRRMESAGAVLTTTEATMFEWCERAGGEHFKELSRLVRKKHAE</sequence>